<dbReference type="InterPro" id="IPR006968">
    <property type="entry name" value="RUS_fam"/>
</dbReference>
<accession>B8LBQ4</accession>
<evidence type="ECO:0000256" key="3">
    <source>
        <dbReference type="SAM" id="SignalP"/>
    </source>
</evidence>
<evidence type="ECO:0000313" key="6">
    <source>
        <dbReference type="EMBL" id="EED87223.1"/>
    </source>
</evidence>
<dbReference type="EMBL" id="DS999415">
    <property type="protein sequence ID" value="EED87223.1"/>
    <property type="molecule type" value="Genomic_DNA"/>
</dbReference>
<organism evidence="6 7">
    <name type="scientific">Thalassiosira pseudonana</name>
    <name type="common">Marine diatom</name>
    <name type="synonym">Cyclotella nana</name>
    <dbReference type="NCBI Taxonomy" id="35128"/>
    <lineage>
        <taxon>Eukaryota</taxon>
        <taxon>Sar</taxon>
        <taxon>Stramenopiles</taxon>
        <taxon>Ochrophyta</taxon>
        <taxon>Bacillariophyta</taxon>
        <taxon>Coscinodiscophyceae</taxon>
        <taxon>Thalassiosirophycidae</taxon>
        <taxon>Thalassiosirales</taxon>
        <taxon>Thalassiosiraceae</taxon>
        <taxon>Thalassiosira</taxon>
    </lineage>
</organism>
<feature type="region of interest" description="Disordered" evidence="2">
    <location>
        <begin position="339"/>
        <end position="359"/>
    </location>
</feature>
<dbReference type="InterPro" id="IPR055412">
    <property type="entry name" value="UVB_sens_C"/>
</dbReference>
<feature type="compositionally biased region" description="Low complexity" evidence="2">
    <location>
        <begin position="339"/>
        <end position="348"/>
    </location>
</feature>
<gene>
    <name evidence="6" type="ORF">THAPSDRAFT_24303</name>
</gene>
<dbReference type="PANTHER" id="PTHR12770:SF22">
    <property type="entry name" value="PROTEIN ROOT UVB SENSITIVE 1, CHLOROPLASTIC"/>
    <property type="match status" value="1"/>
</dbReference>
<feature type="region of interest" description="Disordered" evidence="2">
    <location>
        <begin position="427"/>
        <end position="456"/>
    </location>
</feature>
<feature type="domain" description="Protein root UVB sensitive/RUS" evidence="4">
    <location>
        <begin position="453"/>
        <end position="536"/>
    </location>
</feature>
<reference evidence="6 7" key="2">
    <citation type="journal article" date="2008" name="Nature">
        <title>The Phaeodactylum genome reveals the evolutionary history of diatom genomes.</title>
        <authorList>
            <person name="Bowler C."/>
            <person name="Allen A.E."/>
            <person name="Badger J.H."/>
            <person name="Grimwood J."/>
            <person name="Jabbari K."/>
            <person name="Kuo A."/>
            <person name="Maheswari U."/>
            <person name="Martens C."/>
            <person name="Maumus F."/>
            <person name="Otillar R.P."/>
            <person name="Rayko E."/>
            <person name="Salamov A."/>
            <person name="Vandepoele K."/>
            <person name="Beszteri B."/>
            <person name="Gruber A."/>
            <person name="Heijde M."/>
            <person name="Katinka M."/>
            <person name="Mock T."/>
            <person name="Valentin K."/>
            <person name="Verret F."/>
            <person name="Berges J.A."/>
            <person name="Brownlee C."/>
            <person name="Cadoret J.P."/>
            <person name="Chiovitti A."/>
            <person name="Choi C.J."/>
            <person name="Coesel S."/>
            <person name="De Martino A."/>
            <person name="Detter J.C."/>
            <person name="Durkin C."/>
            <person name="Falciatore A."/>
            <person name="Fournet J."/>
            <person name="Haruta M."/>
            <person name="Huysman M.J."/>
            <person name="Jenkins B.D."/>
            <person name="Jiroutova K."/>
            <person name="Jorgensen R.E."/>
            <person name="Joubert Y."/>
            <person name="Kaplan A."/>
            <person name="Kroger N."/>
            <person name="Kroth P.G."/>
            <person name="La Roche J."/>
            <person name="Lindquist E."/>
            <person name="Lommer M."/>
            <person name="Martin-Jezequel V."/>
            <person name="Lopez P.J."/>
            <person name="Lucas S."/>
            <person name="Mangogna M."/>
            <person name="McGinnis K."/>
            <person name="Medlin L.K."/>
            <person name="Montsant A."/>
            <person name="Oudot-Le Secq M.P."/>
            <person name="Napoli C."/>
            <person name="Obornik M."/>
            <person name="Parker M.S."/>
            <person name="Petit J.L."/>
            <person name="Porcel B.M."/>
            <person name="Poulsen N."/>
            <person name="Robison M."/>
            <person name="Rychlewski L."/>
            <person name="Rynearson T.A."/>
            <person name="Schmutz J."/>
            <person name="Shapiro H."/>
            <person name="Siaut M."/>
            <person name="Stanley M."/>
            <person name="Sussman M.R."/>
            <person name="Taylor A.R."/>
            <person name="Vardi A."/>
            <person name="von Dassow P."/>
            <person name="Vyverman W."/>
            <person name="Willis A."/>
            <person name="Wyrwicz L.S."/>
            <person name="Rokhsar D.S."/>
            <person name="Weissenbach J."/>
            <person name="Armbrust E.V."/>
            <person name="Green B.R."/>
            <person name="Van de Peer Y."/>
            <person name="Grigoriev I.V."/>
        </authorList>
    </citation>
    <scope>NUCLEOTIDE SEQUENCE [LARGE SCALE GENOMIC DNA]</scope>
    <source>
        <strain evidence="6 7">CCMP1335</strain>
    </source>
</reference>
<evidence type="ECO:0000256" key="2">
    <source>
        <dbReference type="SAM" id="MobiDB-lite"/>
    </source>
</evidence>
<evidence type="ECO:0000256" key="1">
    <source>
        <dbReference type="ARBA" id="ARBA00007558"/>
    </source>
</evidence>
<feature type="chain" id="PRO_5002876558" evidence="3">
    <location>
        <begin position="27"/>
        <end position="719"/>
    </location>
</feature>
<sequence length="719" mass="77654">MSVLSCFLLTVTSILPPLLVLPPTMCAPRIKFTRRAVVCITRSPQFQEKHTRTHLLGMNHRLIVTPTFATLSSSTPPCDVSDVSPQCRVNAVHLSSFLESSSTFLLPSCIASSRPMVVMQTGPSSRRCISTGKQADTSLLKESSRSNQKSVYVWEQTISSSIASSSRSKSSEGNENDMFNGVLYRPVATTSCKKEGTPIGWEVVPSKSSGGTQSPLSTIRSFISSCRTKDMINIQNLPLIHHFLPANYPQSVCPSYATYASYCFLGSIAGSSAMVLSTQALLVAVGVGTQSAAPMAAALNWVMKDGVGQLGGVVFASQLGKGGVDVDYWKVKLNKLMGSSSSKSTETSARGNFQRGTADSNPKRWRMVAALALDLSTLLEICTPWMGPQWFLPCASIANIGKNVGFLAASASRAAVHQSLCTGGSFLPPVPDNTTEKDESYDNPKKGKNVTSSSNNLGDVTAKSGSQAIVASLLGTALGIWLSRTFCSDYGTAGILAGFVILSAVHQVCTYRALKAVPLRSVDRHRLHIILNAYITADGRSVQSMVLTPSQVAEEESFLPMMAPDNSVHWLSVGDSLIDICPSGLDELEALLIRRDDISQYEKYIMKVHLADTNATTAAVDGIVQLTFLDGATDNDLLQGMFHAYIARALMISHQCHDDSNDNHNHGKRGNQIIEDSHTITNHRMPEFLEHLQQGGWQMGSGYVNVECGSSHRFRIQSV</sequence>
<dbReference type="InParanoid" id="B8LBQ4"/>
<feature type="compositionally biased region" description="Basic and acidic residues" evidence="2">
    <location>
        <begin position="434"/>
        <end position="445"/>
    </location>
</feature>
<dbReference type="Proteomes" id="UP000001449">
    <property type="component" value="Chromosome 11"/>
</dbReference>
<keyword evidence="3" id="KW-0732">Signal</keyword>
<feature type="signal peptide" evidence="3">
    <location>
        <begin position="1"/>
        <end position="26"/>
    </location>
</feature>
<feature type="compositionally biased region" description="Polar residues" evidence="2">
    <location>
        <begin position="349"/>
        <end position="359"/>
    </location>
</feature>
<feature type="domain" description="Root UVB sensitive protein C-terminal" evidence="5">
    <location>
        <begin position="620"/>
        <end position="701"/>
    </location>
</feature>
<evidence type="ECO:0000313" key="7">
    <source>
        <dbReference type="Proteomes" id="UP000001449"/>
    </source>
</evidence>
<dbReference type="PANTHER" id="PTHR12770">
    <property type="entry name" value="RUS1 FAMILY PROTEIN C16ORF58"/>
    <property type="match status" value="1"/>
</dbReference>
<reference evidence="6 7" key="1">
    <citation type="journal article" date="2004" name="Science">
        <title>The genome of the diatom Thalassiosira pseudonana: ecology, evolution, and metabolism.</title>
        <authorList>
            <person name="Armbrust E.V."/>
            <person name="Berges J.A."/>
            <person name="Bowler C."/>
            <person name="Green B.R."/>
            <person name="Martinez D."/>
            <person name="Putnam N.H."/>
            <person name="Zhou S."/>
            <person name="Allen A.E."/>
            <person name="Apt K.E."/>
            <person name="Bechner M."/>
            <person name="Brzezinski M.A."/>
            <person name="Chaal B.K."/>
            <person name="Chiovitti A."/>
            <person name="Davis A.K."/>
            <person name="Demarest M.S."/>
            <person name="Detter J.C."/>
            <person name="Glavina T."/>
            <person name="Goodstein D."/>
            <person name="Hadi M.Z."/>
            <person name="Hellsten U."/>
            <person name="Hildebrand M."/>
            <person name="Jenkins B.D."/>
            <person name="Jurka J."/>
            <person name="Kapitonov V.V."/>
            <person name="Kroger N."/>
            <person name="Lau W.W."/>
            <person name="Lane T.W."/>
            <person name="Larimer F.W."/>
            <person name="Lippmeier J.C."/>
            <person name="Lucas S."/>
            <person name="Medina M."/>
            <person name="Montsant A."/>
            <person name="Obornik M."/>
            <person name="Parker M.S."/>
            <person name="Palenik B."/>
            <person name="Pazour G.J."/>
            <person name="Richardson P.M."/>
            <person name="Rynearson T.A."/>
            <person name="Saito M.A."/>
            <person name="Schwartz D.C."/>
            <person name="Thamatrakoln K."/>
            <person name="Valentin K."/>
            <person name="Vardi A."/>
            <person name="Wilkerson F.P."/>
            <person name="Rokhsar D.S."/>
        </authorList>
    </citation>
    <scope>NUCLEOTIDE SEQUENCE [LARGE SCALE GENOMIC DNA]</scope>
    <source>
        <strain evidence="6 7">CCMP1335</strain>
    </source>
</reference>
<dbReference type="Pfam" id="PF04884">
    <property type="entry name" value="UVB_sens_prot"/>
    <property type="match status" value="2"/>
</dbReference>
<keyword evidence="7" id="KW-1185">Reference proteome</keyword>
<evidence type="ECO:0000259" key="5">
    <source>
        <dbReference type="Pfam" id="PF24160"/>
    </source>
</evidence>
<protein>
    <submittedName>
        <fullName evidence="6">Uncharacterized protein</fullName>
    </submittedName>
</protein>
<dbReference type="InterPro" id="IPR054549">
    <property type="entry name" value="UVB_sens_RUS_dom"/>
</dbReference>
<feature type="domain" description="Protein root UVB sensitive/RUS" evidence="4">
    <location>
        <begin position="240"/>
        <end position="421"/>
    </location>
</feature>
<dbReference type="PaxDb" id="35128-Thaps24303"/>
<dbReference type="KEGG" id="tps:THAPSDRAFT_24303"/>
<comment type="similarity">
    <text evidence="1">Belongs to the RUS1 family.</text>
</comment>
<dbReference type="HOGENOM" id="CLU_384769_0_0_1"/>
<evidence type="ECO:0000259" key="4">
    <source>
        <dbReference type="Pfam" id="PF04884"/>
    </source>
</evidence>
<dbReference type="Pfam" id="PF24160">
    <property type="entry name" value="UVB_sens_C"/>
    <property type="match status" value="1"/>
</dbReference>
<dbReference type="RefSeq" id="XP_002296527.1">
    <property type="nucleotide sequence ID" value="XM_002296491.1"/>
</dbReference>
<name>B8LBQ4_THAPS</name>
<dbReference type="GeneID" id="7444539"/>
<dbReference type="eggNOG" id="KOG4249">
    <property type="taxonomic scope" value="Eukaryota"/>
</dbReference>
<proteinExistence type="inferred from homology"/>
<dbReference type="AlphaFoldDB" id="B8LBQ4"/>